<organism evidence="1 2">
    <name type="scientific">Tessaracoccus flavus</name>
    <dbReference type="NCBI Taxonomy" id="1610493"/>
    <lineage>
        <taxon>Bacteria</taxon>
        <taxon>Bacillati</taxon>
        <taxon>Actinomycetota</taxon>
        <taxon>Actinomycetes</taxon>
        <taxon>Propionibacteriales</taxon>
        <taxon>Propionibacteriaceae</taxon>
        <taxon>Tessaracoccus</taxon>
    </lineage>
</organism>
<dbReference type="Proteomes" id="UP000188324">
    <property type="component" value="Chromosome"/>
</dbReference>
<accession>A0A1Q2CCK4</accession>
<gene>
    <name evidence="1" type="ORF">RPIT_02225</name>
</gene>
<dbReference type="EMBL" id="CP019605">
    <property type="protein sequence ID" value="AQP43775.1"/>
    <property type="molecule type" value="Genomic_DNA"/>
</dbReference>
<dbReference type="KEGG" id="tfl:RPIT_02225"/>
<name>A0A1Q2CCK4_9ACTN</name>
<protein>
    <submittedName>
        <fullName evidence="1">Uncharacterized protein</fullName>
    </submittedName>
</protein>
<dbReference type="STRING" id="1610493.RPIT_02225"/>
<dbReference type="AlphaFoldDB" id="A0A1Q2CCK4"/>
<keyword evidence="2" id="KW-1185">Reference proteome</keyword>
<evidence type="ECO:0000313" key="1">
    <source>
        <dbReference type="EMBL" id="AQP43775.1"/>
    </source>
</evidence>
<reference evidence="1 2" key="1">
    <citation type="journal article" date="2016" name="Int. J. Syst. Evol. Microbiol.">
        <title>Tessaracoccus flavus sp. nov., isolated from the drainage system of a lindane-producing factory.</title>
        <authorList>
            <person name="Kumari R."/>
            <person name="Singh P."/>
            <person name="Schumann P."/>
            <person name="Lal R."/>
        </authorList>
    </citation>
    <scope>NUCLEOTIDE SEQUENCE [LARGE SCALE GENOMIC DNA]</scope>
    <source>
        <strain evidence="1 2">RP1T</strain>
    </source>
</reference>
<dbReference type="RefSeq" id="WP_077340169.1">
    <property type="nucleotide sequence ID" value="NZ_CP019605.1"/>
</dbReference>
<evidence type="ECO:0000313" key="2">
    <source>
        <dbReference type="Proteomes" id="UP000188324"/>
    </source>
</evidence>
<sequence length="188" mass="21531">MTHLLEPFPEPSERMLAALVDLAILARGGDAAEAIMATGEILPRLWDITSIADPDLRLDTWQWLDAFVIWLNTQHAWYSADHTPACWPEHPGLVRELGTLAAMRYQAGEATSPMALEEWHRYTLPGYLDRTRDQRRACDEKHQPWPGRAAHTRHADGAARRRHLFDEDVDRTPDAEDTLALWRLPVRL</sequence>
<dbReference type="OrthoDB" id="4139717at2"/>
<proteinExistence type="predicted"/>